<reference evidence="12" key="1">
    <citation type="journal article" date="2013" name="PLoS ONE">
        <title>Rapid Mitochondrial Genome Evolution through Invasion of Mobile Elements in Two Closely Related Species of Arbuscular Mycorrhizal Fungi.</title>
        <authorList>
            <person name="Beaudet D."/>
            <person name="Nadimi M."/>
            <person name="Iffis B."/>
            <person name="Hijri M."/>
        </authorList>
    </citation>
    <scope>NUCLEOTIDE SEQUENCE</scope>
    <source>
        <strain evidence="12">DAOM229456</strain>
    </source>
</reference>
<name>M9NRG9_9GLOM</name>
<dbReference type="Gene3D" id="3.30.420.10">
    <property type="entry name" value="Ribonuclease H-like superfamily/Ribonuclease H"/>
    <property type="match status" value="1"/>
</dbReference>
<keyword evidence="8" id="KW-0238">DNA-binding</keyword>
<evidence type="ECO:0000259" key="11">
    <source>
        <dbReference type="Pfam" id="PF03175"/>
    </source>
</evidence>
<comment type="catalytic activity">
    <reaction evidence="9">
        <text>DNA(n) + a 2'-deoxyribonucleoside 5'-triphosphate = DNA(n+1) + diphosphate</text>
        <dbReference type="Rhea" id="RHEA:22508"/>
        <dbReference type="Rhea" id="RHEA-COMP:17339"/>
        <dbReference type="Rhea" id="RHEA-COMP:17340"/>
        <dbReference type="ChEBI" id="CHEBI:33019"/>
        <dbReference type="ChEBI" id="CHEBI:61560"/>
        <dbReference type="ChEBI" id="CHEBI:173112"/>
        <dbReference type="EC" id="2.7.7.7"/>
    </reaction>
</comment>
<dbReference type="AlphaFoldDB" id="M9NRG9"/>
<dbReference type="InterPro" id="IPR043502">
    <property type="entry name" value="DNA/RNA_pol_sf"/>
</dbReference>
<dbReference type="GO" id="GO:0000166">
    <property type="term" value="F:nucleotide binding"/>
    <property type="evidence" value="ECO:0007669"/>
    <property type="project" value="InterPro"/>
</dbReference>
<organism evidence="12">
    <name type="scientific">Glomus sp. DAOM 229456</name>
    <dbReference type="NCBI Taxonomy" id="1264587"/>
    <lineage>
        <taxon>Eukaryota</taxon>
        <taxon>Fungi</taxon>
        <taxon>Fungi incertae sedis</taxon>
        <taxon>Mucoromycota</taxon>
        <taxon>Glomeromycotina</taxon>
        <taxon>Glomeromycetes</taxon>
        <taxon>Glomerales</taxon>
        <taxon>Glomeraceae</taxon>
        <taxon>Glomus</taxon>
    </lineage>
</organism>
<keyword evidence="12" id="KW-0496">Mitochondrion</keyword>
<dbReference type="Gene3D" id="3.90.1600.10">
    <property type="entry name" value="Palm domain of DNA polymerase"/>
    <property type="match status" value="2"/>
</dbReference>
<dbReference type="SUPFAM" id="SSF53098">
    <property type="entry name" value="Ribonuclease H-like"/>
    <property type="match status" value="1"/>
</dbReference>
<proteinExistence type="inferred from homology"/>
<dbReference type="InterPro" id="IPR006172">
    <property type="entry name" value="DNA-dir_DNA_pol_B"/>
</dbReference>
<dbReference type="EMBL" id="JX065416">
    <property type="protein sequence ID" value="AFN06118.1"/>
    <property type="molecule type" value="Genomic_DNA"/>
</dbReference>
<dbReference type="GO" id="GO:0006260">
    <property type="term" value="P:DNA replication"/>
    <property type="evidence" value="ECO:0007669"/>
    <property type="project" value="UniProtKB-KW"/>
</dbReference>
<dbReference type="PRINTS" id="PR00106">
    <property type="entry name" value="DNAPOLB"/>
</dbReference>
<keyword evidence="5" id="KW-0548">Nucleotidyltransferase</keyword>
<dbReference type="InterPro" id="IPR017964">
    <property type="entry name" value="DNA-dir_DNA_pol_B_CS"/>
</dbReference>
<dbReference type="PROSITE" id="PS00116">
    <property type="entry name" value="DNA_POLYMERASE_B"/>
    <property type="match status" value="1"/>
</dbReference>
<dbReference type="InterPro" id="IPR036397">
    <property type="entry name" value="RNaseH_sf"/>
</dbReference>
<dbReference type="InterPro" id="IPR023211">
    <property type="entry name" value="DNA_pol_palm_dom_sf"/>
</dbReference>
<sequence length="1000" mass="111754">MGICLRLLVRRNWLSEQGLRGLWRREDKKASWTVGIGFLVNKETNLEELRATLEGYIENFETQSGTPEERQEQAVVSSLIKVINRSNAPSVNWENPLALEPGYKEPEAPKPRTSPKATAEKLAILNSQLNQGFSKLENTIVESNNRLVEAIKTLPTQTSSQSSSLSSLSNINWTPILHGITNVIVSSLGGSPVNFPSTAPAVTPTTPAIPTSGEVQNVSSNLAPIVERLNSLETKMETRITTLEASILALTQSQAELARTTNAQISELTSTVSSFVKATNTKFEALVELSQKDPQGSEGGGSSSAPATPAVSKKSPQNVMSQLSEIEVLKPVNNTTENINKIVAADLEALILPGGVNKVYMAAWYNGEAHNIHNITQWGYNTDTMLQQFWIDLINKNQGRICYFHNFGGYDAILAMPALLHLPYKFFPIMKDGEIISIKVTNKGKVLLTIKDSIRILPGALSKLAKDWGAETQKDHFPHYFFNKSIELTLSYVGQIPAYEYFESKRTSQKDYEEMVKLFEGRGWSFLDPLGGIGTPLEGEVSKTYILGDVKATYQILIKYFETLISKFPIDPLKVYSAPSAAFRIWRTVQLPILNEDNLKVYDLSHNLDSELRKSYCGGIVDVYRPHLIGEGYYYDVNSLYPTAMCRPMPVGLPKLVSLTVNQFLEGDFYGFVQATVRAPTKEYIGLLPIKYQGKLICPGGTFSGLFFSEELYFALTNGYTLVKMTLAYEFTKGVNTFLDLITQLNSMKIEAQINKQPTIRNLAKLLMNSMYGRFGMHPSLSLHGIYSPEEMKKITHAWMVQNSLVFGELSLVTLLLNEKWILENQGKEGLVKHLTNLGNNTNVAIAAAVTAHSRMIINGYKLLALKLGLELYYSDTDSLVLNGPLPSEYLDSAILGKLKLEHRIREGIFVMPKVYYLEDIDGGITTKCKGYSGKLTKLQYLELLEGKTQHLEVTKWSRSLKDTSVQILRNQPYDLTFSFNKRERVFDNGKWVNTRPLQL</sequence>
<protein>
    <recommendedName>
        <fullName evidence="3">Probable DNA polymerase</fullName>
        <ecNumber evidence="2">2.7.7.7</ecNumber>
    </recommendedName>
</protein>
<dbReference type="PANTHER" id="PTHR33568:SF3">
    <property type="entry name" value="DNA-DIRECTED DNA POLYMERASE"/>
    <property type="match status" value="1"/>
</dbReference>
<gene>
    <name evidence="12" type="primary">dpo</name>
</gene>
<evidence type="ECO:0000256" key="6">
    <source>
        <dbReference type="ARBA" id="ARBA00022705"/>
    </source>
</evidence>
<evidence type="ECO:0000313" key="12">
    <source>
        <dbReference type="EMBL" id="AFN06118.1"/>
    </source>
</evidence>
<evidence type="ECO:0000256" key="4">
    <source>
        <dbReference type="ARBA" id="ARBA00022679"/>
    </source>
</evidence>
<evidence type="ECO:0000256" key="7">
    <source>
        <dbReference type="ARBA" id="ARBA00022932"/>
    </source>
</evidence>
<evidence type="ECO:0000256" key="5">
    <source>
        <dbReference type="ARBA" id="ARBA00022695"/>
    </source>
</evidence>
<evidence type="ECO:0000256" key="3">
    <source>
        <dbReference type="ARBA" id="ARBA00014385"/>
    </source>
</evidence>
<dbReference type="GO" id="GO:0003677">
    <property type="term" value="F:DNA binding"/>
    <property type="evidence" value="ECO:0007669"/>
    <property type="project" value="UniProtKB-KW"/>
</dbReference>
<geneLocation type="mitochondrion" evidence="12"/>
<evidence type="ECO:0000256" key="1">
    <source>
        <dbReference type="ARBA" id="ARBA00005755"/>
    </source>
</evidence>
<accession>M9NRG9</accession>
<dbReference type="GO" id="GO:0003887">
    <property type="term" value="F:DNA-directed DNA polymerase activity"/>
    <property type="evidence" value="ECO:0007669"/>
    <property type="project" value="UniProtKB-KW"/>
</dbReference>
<dbReference type="SUPFAM" id="SSF56672">
    <property type="entry name" value="DNA/RNA polymerases"/>
    <property type="match status" value="1"/>
</dbReference>
<evidence type="ECO:0000256" key="8">
    <source>
        <dbReference type="ARBA" id="ARBA00023125"/>
    </source>
</evidence>
<keyword evidence="6" id="KW-0235">DNA replication</keyword>
<feature type="domain" description="DNA-directed DNA polymerase family B mitochondria/virus" evidence="11">
    <location>
        <begin position="396"/>
        <end position="792"/>
    </location>
</feature>
<feature type="region of interest" description="Disordered" evidence="10">
    <location>
        <begin position="292"/>
        <end position="317"/>
    </location>
</feature>
<evidence type="ECO:0000256" key="9">
    <source>
        <dbReference type="ARBA" id="ARBA00049244"/>
    </source>
</evidence>
<dbReference type="PANTHER" id="PTHR33568">
    <property type="entry name" value="DNA POLYMERASE"/>
    <property type="match status" value="1"/>
</dbReference>
<comment type="similarity">
    <text evidence="1">Belongs to the DNA polymerase type-B family.</text>
</comment>
<dbReference type="InterPro" id="IPR004868">
    <property type="entry name" value="DNA-dir_DNA_pol_B_mt/vir"/>
</dbReference>
<keyword evidence="7" id="KW-0239">DNA-directed DNA polymerase</keyword>
<dbReference type="Pfam" id="PF03175">
    <property type="entry name" value="DNA_pol_B_2"/>
    <property type="match status" value="1"/>
</dbReference>
<dbReference type="InterPro" id="IPR012337">
    <property type="entry name" value="RNaseH-like_sf"/>
</dbReference>
<evidence type="ECO:0000256" key="2">
    <source>
        <dbReference type="ARBA" id="ARBA00012417"/>
    </source>
</evidence>
<keyword evidence="4" id="KW-0808">Transferase</keyword>
<dbReference type="EC" id="2.7.7.7" evidence="2"/>
<evidence type="ECO:0000256" key="10">
    <source>
        <dbReference type="SAM" id="MobiDB-lite"/>
    </source>
</evidence>